<protein>
    <submittedName>
        <fullName evidence="1">Uncharacterized protein</fullName>
    </submittedName>
</protein>
<gene>
    <name evidence="1" type="ORF">LCGC14_0693220</name>
</gene>
<dbReference type="EMBL" id="LAZR01001452">
    <property type="protein sequence ID" value="KKN44441.1"/>
    <property type="molecule type" value="Genomic_DNA"/>
</dbReference>
<evidence type="ECO:0000313" key="1">
    <source>
        <dbReference type="EMBL" id="KKN44441.1"/>
    </source>
</evidence>
<name>A0A0F9T672_9ZZZZ</name>
<comment type="caution">
    <text evidence="1">The sequence shown here is derived from an EMBL/GenBank/DDBJ whole genome shotgun (WGS) entry which is preliminary data.</text>
</comment>
<reference evidence="1" key="1">
    <citation type="journal article" date="2015" name="Nature">
        <title>Complex archaea that bridge the gap between prokaryotes and eukaryotes.</title>
        <authorList>
            <person name="Spang A."/>
            <person name="Saw J.H."/>
            <person name="Jorgensen S.L."/>
            <person name="Zaremba-Niedzwiedzka K."/>
            <person name="Martijn J."/>
            <person name="Lind A.E."/>
            <person name="van Eijk R."/>
            <person name="Schleper C."/>
            <person name="Guy L."/>
            <person name="Ettema T.J."/>
        </authorList>
    </citation>
    <scope>NUCLEOTIDE SEQUENCE</scope>
</reference>
<proteinExistence type="predicted"/>
<dbReference type="AlphaFoldDB" id="A0A0F9T672"/>
<sequence length="57" mass="6414">MQVTEYPPEVLVRAMRDAIQVVADCAGGRHHWEGREPSHGKLWTQCKWCGAILEIPG</sequence>
<organism evidence="1">
    <name type="scientific">marine sediment metagenome</name>
    <dbReference type="NCBI Taxonomy" id="412755"/>
    <lineage>
        <taxon>unclassified sequences</taxon>
        <taxon>metagenomes</taxon>
        <taxon>ecological metagenomes</taxon>
    </lineage>
</organism>
<accession>A0A0F9T672</accession>